<dbReference type="HOGENOM" id="CLU_007207_0_4_6"/>
<comment type="cofactor">
    <cofactor evidence="1">
        <name>Fe cation</name>
        <dbReference type="ChEBI" id="CHEBI:24875"/>
    </cofactor>
</comment>
<sequence length="384" mass="41101">MDNFVYENPTRIHFGSGQIAALAEAIPTGARVLMLYGGGSIKSNGVYDQVAAALAGFDWEAFGGIEPNPRYDTLMRAVERVRAGGFDYLLAVGGGSVIDGSKFVAAAACYAGDDPWAILAEQAPVREALPLGCVLTLPATGSETNINAVVTRAERKLAFYSPLVRPRFAILDPATTLSLAPRQIANGVVDAFVHVIEQYLTYPADARVQDRFAEGLLLTLIETGPKALDDPNDLTLRADIMWAASLALNGLIGCGVPQDWATHRIGHELTAHFGIDHGRSLTIVLPALMQARRAAKRDKLLQYAERVFGIDQGEPEARIDQAIAQTRAFFQRMGVETSLADAGLDATAIDTLVAGLEDNHLLPLGERGDIGSAEVRAILEGALR</sequence>
<feature type="domain" description="Fe-containing alcohol dehydrogenase-like C-terminal" evidence="5">
    <location>
        <begin position="185"/>
        <end position="354"/>
    </location>
</feature>
<name>W0E1T5_MARPU</name>
<dbReference type="EMBL" id="CP007031">
    <property type="protein sequence ID" value="AHF04682.1"/>
    <property type="molecule type" value="Genomic_DNA"/>
</dbReference>
<dbReference type="AlphaFoldDB" id="W0E1T5"/>
<dbReference type="eggNOG" id="COG1979">
    <property type="taxonomic scope" value="Bacteria"/>
</dbReference>
<dbReference type="GO" id="GO:0005829">
    <property type="term" value="C:cytosol"/>
    <property type="evidence" value="ECO:0007669"/>
    <property type="project" value="TreeGrafter"/>
</dbReference>
<protein>
    <submittedName>
        <fullName evidence="6">Aldehyde oxidoreductase</fullName>
    </submittedName>
</protein>
<dbReference type="RefSeq" id="WP_005221522.1">
    <property type="nucleotide sequence ID" value="NZ_CP007031.1"/>
</dbReference>
<proteinExistence type="inferred from homology"/>
<dbReference type="GO" id="GO:0008106">
    <property type="term" value="F:alcohol dehydrogenase (NADP+) activity"/>
    <property type="evidence" value="ECO:0007669"/>
    <property type="project" value="TreeGrafter"/>
</dbReference>
<dbReference type="Gene3D" id="3.40.50.1970">
    <property type="match status" value="1"/>
</dbReference>
<dbReference type="GO" id="GO:0046872">
    <property type="term" value="F:metal ion binding"/>
    <property type="evidence" value="ECO:0007669"/>
    <property type="project" value="InterPro"/>
</dbReference>
<organism evidence="6 7">
    <name type="scientific">Marichromatium purpuratum 984</name>
    <dbReference type="NCBI Taxonomy" id="765910"/>
    <lineage>
        <taxon>Bacteria</taxon>
        <taxon>Pseudomonadati</taxon>
        <taxon>Pseudomonadota</taxon>
        <taxon>Gammaproteobacteria</taxon>
        <taxon>Chromatiales</taxon>
        <taxon>Chromatiaceae</taxon>
        <taxon>Marichromatium</taxon>
    </lineage>
</organism>
<dbReference type="CDD" id="cd08187">
    <property type="entry name" value="BDH"/>
    <property type="match status" value="1"/>
</dbReference>
<evidence type="ECO:0000313" key="7">
    <source>
        <dbReference type="Proteomes" id="UP000005275"/>
    </source>
</evidence>
<dbReference type="PANTHER" id="PTHR43633:SF1">
    <property type="entry name" value="ALCOHOL DEHYDROGENASE YQHD"/>
    <property type="match status" value="1"/>
</dbReference>
<dbReference type="PANTHER" id="PTHR43633">
    <property type="entry name" value="ALCOHOL DEHYDROGENASE YQHD"/>
    <property type="match status" value="1"/>
</dbReference>
<dbReference type="GO" id="GO:1990362">
    <property type="term" value="F:butanol dehydrogenase (NAD+) activity"/>
    <property type="evidence" value="ECO:0007669"/>
    <property type="project" value="InterPro"/>
</dbReference>
<feature type="domain" description="Alcohol dehydrogenase iron-type/glycerol dehydrogenase GldA" evidence="4">
    <location>
        <begin position="9"/>
        <end position="173"/>
    </location>
</feature>
<dbReference type="OrthoDB" id="9815791at2"/>
<dbReference type="STRING" id="765910.MARPU_13165"/>
<gene>
    <name evidence="6" type="ORF">MARPU_13165</name>
</gene>
<dbReference type="FunFam" id="3.40.50.1970:FF:000003">
    <property type="entry name" value="Alcohol dehydrogenase, iron-containing"/>
    <property type="match status" value="1"/>
</dbReference>
<dbReference type="Gene3D" id="1.20.1090.10">
    <property type="entry name" value="Dehydroquinate synthase-like - alpha domain"/>
    <property type="match status" value="1"/>
</dbReference>
<dbReference type="Pfam" id="PF25137">
    <property type="entry name" value="ADH_Fe_C"/>
    <property type="match status" value="1"/>
</dbReference>
<evidence type="ECO:0000256" key="2">
    <source>
        <dbReference type="ARBA" id="ARBA00007358"/>
    </source>
</evidence>
<evidence type="ECO:0000256" key="3">
    <source>
        <dbReference type="ARBA" id="ARBA00023002"/>
    </source>
</evidence>
<evidence type="ECO:0000259" key="5">
    <source>
        <dbReference type="Pfam" id="PF25137"/>
    </source>
</evidence>
<dbReference type="InterPro" id="IPR056798">
    <property type="entry name" value="ADH_Fe_C"/>
</dbReference>
<reference evidence="6 7" key="1">
    <citation type="submission" date="2013-12" db="EMBL/GenBank/DDBJ databases">
        <authorList>
            <consortium name="DOE Joint Genome Institute"/>
            <person name="Bryant D.A."/>
            <person name="Huntemann M."/>
            <person name="Han J."/>
            <person name="Chen A."/>
            <person name="Kyrpides N."/>
            <person name="Mavromatis K."/>
            <person name="Markowitz V."/>
            <person name="Palaniappan K."/>
            <person name="Ivanova N."/>
            <person name="Schaumberg A."/>
            <person name="Pati A."/>
            <person name="Liolios K."/>
            <person name="Nordberg H.P."/>
            <person name="Cantor M.N."/>
            <person name="Hua S.X."/>
            <person name="Woyke T."/>
        </authorList>
    </citation>
    <scope>NUCLEOTIDE SEQUENCE [LARGE SCALE GENOMIC DNA]</scope>
    <source>
        <strain evidence="6 7">984</strain>
    </source>
</reference>
<dbReference type="SUPFAM" id="SSF56796">
    <property type="entry name" value="Dehydroquinate synthase-like"/>
    <property type="match status" value="1"/>
</dbReference>
<accession>W0E1T5</accession>
<evidence type="ECO:0000259" key="4">
    <source>
        <dbReference type="Pfam" id="PF00465"/>
    </source>
</evidence>
<dbReference type="Pfam" id="PF00465">
    <property type="entry name" value="Fe-ADH"/>
    <property type="match status" value="1"/>
</dbReference>
<keyword evidence="3" id="KW-0560">Oxidoreductase</keyword>
<dbReference type="GO" id="GO:1990002">
    <property type="term" value="F:methylglyoxal reductase (NADPH) (acetol producing) activity"/>
    <property type="evidence" value="ECO:0007669"/>
    <property type="project" value="TreeGrafter"/>
</dbReference>
<keyword evidence="7" id="KW-1185">Reference proteome</keyword>
<dbReference type="Proteomes" id="UP000005275">
    <property type="component" value="Chromosome"/>
</dbReference>
<evidence type="ECO:0000256" key="1">
    <source>
        <dbReference type="ARBA" id="ARBA00001962"/>
    </source>
</evidence>
<dbReference type="KEGG" id="mpur:MARPU_13165"/>
<comment type="similarity">
    <text evidence="2">Belongs to the iron-containing alcohol dehydrogenase family.</text>
</comment>
<dbReference type="InterPro" id="IPR001670">
    <property type="entry name" value="ADH_Fe/GldA"/>
</dbReference>
<evidence type="ECO:0000313" key="6">
    <source>
        <dbReference type="EMBL" id="AHF04682.1"/>
    </source>
</evidence>
<dbReference type="InterPro" id="IPR044731">
    <property type="entry name" value="BDH-like"/>
</dbReference>